<evidence type="ECO:0000313" key="9">
    <source>
        <dbReference type="Proteomes" id="UP000325315"/>
    </source>
</evidence>
<reference evidence="8" key="1">
    <citation type="submission" date="2019-08" db="EMBL/GenBank/DDBJ databases">
        <authorList>
            <person name="Liu F."/>
        </authorList>
    </citation>
    <scope>NUCLEOTIDE SEQUENCE [LARGE SCALE GENOMIC DNA]</scope>
    <source>
        <strain evidence="8">PA1801</strain>
        <tissue evidence="8">Leaf</tissue>
    </source>
</reference>
<dbReference type="PANTHER" id="PTHR34072">
    <property type="entry name" value="ENZYMATIC POLYPROTEIN-RELATED"/>
    <property type="match status" value="1"/>
</dbReference>
<accession>A0A5B6VBV6</accession>
<name>A0A5B6VBV6_9ROSI</name>
<dbReference type="Pfam" id="PF17917">
    <property type="entry name" value="RT_RNaseH"/>
    <property type="match status" value="1"/>
</dbReference>
<dbReference type="Gene3D" id="3.10.10.10">
    <property type="entry name" value="HIV Type 1 Reverse Transcriptase, subunit A, domain 1"/>
    <property type="match status" value="1"/>
</dbReference>
<evidence type="ECO:0000313" key="8">
    <source>
        <dbReference type="EMBL" id="KAA3466534.1"/>
    </source>
</evidence>
<dbReference type="GO" id="GO:0016787">
    <property type="term" value="F:hydrolase activity"/>
    <property type="evidence" value="ECO:0007669"/>
    <property type="project" value="UniProtKB-KW"/>
</dbReference>
<evidence type="ECO:0000256" key="1">
    <source>
        <dbReference type="ARBA" id="ARBA00022679"/>
    </source>
</evidence>
<keyword evidence="9" id="KW-1185">Reference proteome</keyword>
<comment type="caution">
    <text evidence="8">The sequence shown here is derived from an EMBL/GenBank/DDBJ whole genome shotgun (WGS) entry which is preliminary data.</text>
</comment>
<evidence type="ECO:0000259" key="7">
    <source>
        <dbReference type="Pfam" id="PF17917"/>
    </source>
</evidence>
<keyword evidence="4" id="KW-0255">Endonuclease</keyword>
<dbReference type="Gene3D" id="3.10.20.370">
    <property type="match status" value="1"/>
</dbReference>
<proteinExistence type="predicted"/>
<dbReference type="CDD" id="cd09274">
    <property type="entry name" value="RNase_HI_RT_Ty3"/>
    <property type="match status" value="1"/>
</dbReference>
<dbReference type="EMBL" id="SMMG02000007">
    <property type="protein sequence ID" value="KAA3466534.1"/>
    <property type="molecule type" value="Genomic_DNA"/>
</dbReference>
<dbReference type="GO" id="GO:0004519">
    <property type="term" value="F:endonuclease activity"/>
    <property type="evidence" value="ECO:0007669"/>
    <property type="project" value="UniProtKB-KW"/>
</dbReference>
<evidence type="ECO:0000256" key="4">
    <source>
        <dbReference type="ARBA" id="ARBA00022759"/>
    </source>
</evidence>
<keyword evidence="3" id="KW-0540">Nuclease</keyword>
<organism evidence="8 9">
    <name type="scientific">Gossypium australe</name>
    <dbReference type="NCBI Taxonomy" id="47621"/>
    <lineage>
        <taxon>Eukaryota</taxon>
        <taxon>Viridiplantae</taxon>
        <taxon>Streptophyta</taxon>
        <taxon>Embryophyta</taxon>
        <taxon>Tracheophyta</taxon>
        <taxon>Spermatophyta</taxon>
        <taxon>Magnoliopsida</taxon>
        <taxon>eudicotyledons</taxon>
        <taxon>Gunneridae</taxon>
        <taxon>Pentapetalae</taxon>
        <taxon>rosids</taxon>
        <taxon>malvids</taxon>
        <taxon>Malvales</taxon>
        <taxon>Malvaceae</taxon>
        <taxon>Malvoideae</taxon>
        <taxon>Gossypium</taxon>
    </lineage>
</organism>
<keyword evidence="5" id="KW-0378">Hydrolase</keyword>
<keyword evidence="2" id="KW-0548">Nucleotidyltransferase</keyword>
<evidence type="ECO:0000256" key="2">
    <source>
        <dbReference type="ARBA" id="ARBA00022695"/>
    </source>
</evidence>
<evidence type="ECO:0000256" key="6">
    <source>
        <dbReference type="ARBA" id="ARBA00022918"/>
    </source>
</evidence>
<keyword evidence="6" id="KW-0695">RNA-directed DNA polymerase</keyword>
<sequence>MLRELFLFVMTATKGILQDDERSEARTPARAYAIRARAKSIAQDIIAKVDFVIELVPGIALILIKPYKMALTKLKELKVQLQELLDREFIQPSVSPWGALEVDFLEHVIFDDVIKVDLNKVSAILGKVVAYASRQLKSHEKNYPTHDLKLAAIVFALKILRHYLYGEKCHVYTNHKSLKYLMSQKKLNLRQGCWLEILKDSYLVIDYHPEKANVVADALNQKSSLFALRALNAHLALNVDGSILAKLKTKPFFLQQIRELQIDNPKLIIKGNLVQDNLTTEYSTGDDGMKREICEFVAKCLIGQQVKVEHQVPLGLL</sequence>
<dbReference type="InterPro" id="IPR043502">
    <property type="entry name" value="DNA/RNA_pol_sf"/>
</dbReference>
<dbReference type="InterPro" id="IPR041373">
    <property type="entry name" value="RT_RNaseH"/>
</dbReference>
<gene>
    <name evidence="8" type="ORF">EPI10_001621</name>
</gene>
<dbReference type="AlphaFoldDB" id="A0A5B6VBV6"/>
<protein>
    <submittedName>
        <fullName evidence="8">Integrase</fullName>
    </submittedName>
</protein>
<dbReference type="GO" id="GO:0003964">
    <property type="term" value="F:RNA-directed DNA polymerase activity"/>
    <property type="evidence" value="ECO:0007669"/>
    <property type="project" value="UniProtKB-KW"/>
</dbReference>
<dbReference type="SUPFAM" id="SSF56672">
    <property type="entry name" value="DNA/RNA polymerases"/>
    <property type="match status" value="1"/>
</dbReference>
<evidence type="ECO:0000256" key="3">
    <source>
        <dbReference type="ARBA" id="ARBA00022722"/>
    </source>
</evidence>
<dbReference type="Proteomes" id="UP000325315">
    <property type="component" value="Unassembled WGS sequence"/>
</dbReference>
<dbReference type="PANTHER" id="PTHR34072:SF59">
    <property type="entry name" value="CCHC-TYPE INTEGRASE"/>
    <property type="match status" value="1"/>
</dbReference>
<keyword evidence="1" id="KW-0808">Transferase</keyword>
<evidence type="ECO:0000256" key="5">
    <source>
        <dbReference type="ARBA" id="ARBA00022801"/>
    </source>
</evidence>
<dbReference type="OrthoDB" id="111931at2759"/>
<feature type="domain" description="Reverse transcriptase RNase H-like" evidence="7">
    <location>
        <begin position="127"/>
        <end position="199"/>
    </location>
</feature>